<organism evidence="6 7">
    <name type="scientific">Niallia circulans</name>
    <name type="common">Bacillus circulans</name>
    <dbReference type="NCBI Taxonomy" id="1397"/>
    <lineage>
        <taxon>Bacteria</taxon>
        <taxon>Bacillati</taxon>
        <taxon>Bacillota</taxon>
        <taxon>Bacilli</taxon>
        <taxon>Bacillales</taxon>
        <taxon>Bacillaceae</taxon>
        <taxon>Niallia</taxon>
    </lineage>
</organism>
<evidence type="ECO:0000313" key="6">
    <source>
        <dbReference type="EMBL" id="TRZ38147.1"/>
    </source>
</evidence>
<dbReference type="SUPFAM" id="SSF52540">
    <property type="entry name" value="P-loop containing nucleoside triphosphate hydrolases"/>
    <property type="match status" value="1"/>
</dbReference>
<keyword evidence="4 6" id="KW-0067">ATP-binding</keyword>
<dbReference type="GO" id="GO:0005524">
    <property type="term" value="F:ATP binding"/>
    <property type="evidence" value="ECO:0007669"/>
    <property type="project" value="UniProtKB-KW"/>
</dbReference>
<evidence type="ECO:0000256" key="2">
    <source>
        <dbReference type="ARBA" id="ARBA00022448"/>
    </source>
</evidence>
<dbReference type="InterPro" id="IPR050763">
    <property type="entry name" value="ABC_transporter_ATP-binding"/>
</dbReference>
<reference evidence="7" key="1">
    <citation type="submission" date="2018-10" db="EMBL/GenBank/DDBJ databases">
        <title>FDA dAtabase for Regulatory Grade micrObial Sequences (FDA-ARGOS): Supporting development and validation of Infectious Disease Dx tests.</title>
        <authorList>
            <person name="Minogue T."/>
            <person name="Wolcott M."/>
            <person name="Wasieloski L."/>
            <person name="Aguilar W."/>
            <person name="Moore D."/>
            <person name="Tallon L."/>
            <person name="Sadzewicz L."/>
            <person name="Sengamalay N."/>
            <person name="Ott S."/>
            <person name="Godinez A."/>
            <person name="Nagaraj S."/>
            <person name="Vavikolanu K."/>
            <person name="Vyas G."/>
            <person name="Nadendla S."/>
            <person name="George J."/>
            <person name="Sichtig H."/>
        </authorList>
    </citation>
    <scope>NUCLEOTIDE SEQUENCE [LARGE SCALE GENOMIC DNA]</scope>
    <source>
        <strain evidence="7">FDAARGOS_343</strain>
    </source>
</reference>
<dbReference type="PROSITE" id="PS00211">
    <property type="entry name" value="ABC_TRANSPORTER_1"/>
    <property type="match status" value="1"/>
</dbReference>
<evidence type="ECO:0000313" key="7">
    <source>
        <dbReference type="Proteomes" id="UP000319837"/>
    </source>
</evidence>
<comment type="similarity">
    <text evidence="1">Belongs to the ABC transporter superfamily.</text>
</comment>
<keyword evidence="3" id="KW-0547">Nucleotide-binding</keyword>
<dbReference type="InterPro" id="IPR003593">
    <property type="entry name" value="AAA+_ATPase"/>
</dbReference>
<accession>A0A553SME6</accession>
<dbReference type="PANTHER" id="PTHR42711">
    <property type="entry name" value="ABC TRANSPORTER ATP-BINDING PROTEIN"/>
    <property type="match status" value="1"/>
</dbReference>
<protein>
    <submittedName>
        <fullName evidence="6">ABC transporter ATP-binding protein</fullName>
    </submittedName>
</protein>
<proteinExistence type="inferred from homology"/>
<dbReference type="Gene3D" id="3.40.50.300">
    <property type="entry name" value="P-loop containing nucleotide triphosphate hydrolases"/>
    <property type="match status" value="1"/>
</dbReference>
<dbReference type="PROSITE" id="PS50893">
    <property type="entry name" value="ABC_TRANSPORTER_2"/>
    <property type="match status" value="1"/>
</dbReference>
<dbReference type="SMART" id="SM00382">
    <property type="entry name" value="AAA"/>
    <property type="match status" value="1"/>
</dbReference>
<evidence type="ECO:0000256" key="1">
    <source>
        <dbReference type="ARBA" id="ARBA00005417"/>
    </source>
</evidence>
<dbReference type="GO" id="GO:0016887">
    <property type="term" value="F:ATP hydrolysis activity"/>
    <property type="evidence" value="ECO:0007669"/>
    <property type="project" value="InterPro"/>
</dbReference>
<gene>
    <name evidence="6" type="ORF">CEQ21_22325</name>
</gene>
<dbReference type="Pfam" id="PF00005">
    <property type="entry name" value="ABC_tran"/>
    <property type="match status" value="1"/>
</dbReference>
<feature type="domain" description="ABC transporter" evidence="5">
    <location>
        <begin position="52"/>
        <end position="293"/>
    </location>
</feature>
<evidence type="ECO:0000256" key="4">
    <source>
        <dbReference type="ARBA" id="ARBA00022840"/>
    </source>
</evidence>
<keyword evidence="2" id="KW-0813">Transport</keyword>
<evidence type="ECO:0000256" key="3">
    <source>
        <dbReference type="ARBA" id="ARBA00022741"/>
    </source>
</evidence>
<sequence>MASPSSPLSFHVKLVPDEIVFLFHPFILRSHSSFILSHVRKTEGGITVEPIIQIEHLTKKYKRAKEPSVNGISFSVNPGEFFAFLGPNGAGKTTTISILTTTLSKSSGIVKIADADLETDAKKVRQQIGILFQNPSLDLELTAEENIRLHVSIYGIYPYRPLYRMMPKAYKARVAELAEMVGLKDQLFKRLKTFSGGMKRKLEIIRSLMHNPKILFLDEPTQGLDAESRRSLWEYLQQIRKKENITIFLTTHYLEEAEGADRVCIINKGKVSLAGTPDEIKNHLLVKKTMNLDADDRKQLIEELATNFCDYEEWEHGVKVYYDQKTPHSLLQQIKIPLTKLEIRVPSLEEAYVDLIKTQEGDKQYVGN</sequence>
<comment type="caution">
    <text evidence="6">The sequence shown here is derived from an EMBL/GenBank/DDBJ whole genome shotgun (WGS) entry which is preliminary data.</text>
</comment>
<dbReference type="InterPro" id="IPR027417">
    <property type="entry name" value="P-loop_NTPase"/>
</dbReference>
<dbReference type="EMBL" id="RIBP01000004">
    <property type="protein sequence ID" value="TRZ38147.1"/>
    <property type="molecule type" value="Genomic_DNA"/>
</dbReference>
<dbReference type="Proteomes" id="UP000319837">
    <property type="component" value="Unassembled WGS sequence"/>
</dbReference>
<dbReference type="PANTHER" id="PTHR42711:SF5">
    <property type="entry name" value="ABC TRANSPORTER ATP-BINDING PROTEIN NATA"/>
    <property type="match status" value="1"/>
</dbReference>
<dbReference type="InterPro" id="IPR017871">
    <property type="entry name" value="ABC_transporter-like_CS"/>
</dbReference>
<evidence type="ECO:0000259" key="5">
    <source>
        <dbReference type="PROSITE" id="PS50893"/>
    </source>
</evidence>
<dbReference type="InterPro" id="IPR003439">
    <property type="entry name" value="ABC_transporter-like_ATP-bd"/>
</dbReference>
<dbReference type="AlphaFoldDB" id="A0A553SME6"/>
<name>A0A553SME6_NIACI</name>